<proteinExistence type="predicted"/>
<dbReference type="Pfam" id="PF13952">
    <property type="entry name" value="DUF4216"/>
    <property type="match status" value="1"/>
</dbReference>
<feature type="compositionally biased region" description="Acidic residues" evidence="1">
    <location>
        <begin position="175"/>
        <end position="212"/>
    </location>
</feature>
<sequence>MGPLRKAKSWPVYFVNGYKFHTSSWGEGQSTYNSGVCVTGVGQDDITSEYYSILKEIIEFEWPMTSFMKLVLFYCDWFDPSKHGIKVDSQFGIVEVRKRGRYSKFDPFIFSQTATQVYYASHPERKGNKADWWVVIKIKPRGAVYTRYNLEVAYQEEQSRFSATIVNENERDIIEEGDEDISNEEEEGDEETSSEEANDEEEETNEDEDFLNSDDSASHFHTQYEEESEYEED</sequence>
<evidence type="ECO:0000313" key="4">
    <source>
        <dbReference type="Proteomes" id="UP000224567"/>
    </source>
</evidence>
<dbReference type="Proteomes" id="UP000224567">
    <property type="component" value="Unassembled WGS sequence"/>
</dbReference>
<reference evidence="4" key="2">
    <citation type="journal article" date="2017" name="J. Anim. Genet.">
        <title>Multiple reference genome sequences of hot pepper reveal the massive evolution of plant disease resistance genes by retroduplication.</title>
        <authorList>
            <person name="Kim S."/>
            <person name="Park J."/>
            <person name="Yeom S.-I."/>
            <person name="Kim Y.-M."/>
            <person name="Seo E."/>
            <person name="Kim K.-T."/>
            <person name="Kim M.-S."/>
            <person name="Lee J.M."/>
            <person name="Cheong K."/>
            <person name="Shin H.-S."/>
            <person name="Kim S.-B."/>
            <person name="Han K."/>
            <person name="Lee J."/>
            <person name="Park M."/>
            <person name="Lee H.-A."/>
            <person name="Lee H.-Y."/>
            <person name="Lee Y."/>
            <person name="Oh S."/>
            <person name="Lee J.H."/>
            <person name="Choi E."/>
            <person name="Choi E."/>
            <person name="Lee S.E."/>
            <person name="Jeon J."/>
            <person name="Kim H."/>
            <person name="Choi G."/>
            <person name="Song H."/>
            <person name="Lee J."/>
            <person name="Lee S.-C."/>
            <person name="Kwon J.-K."/>
            <person name="Lee H.-Y."/>
            <person name="Koo N."/>
            <person name="Hong Y."/>
            <person name="Kim R.W."/>
            <person name="Kang W.-H."/>
            <person name="Huh J.H."/>
            <person name="Kang B.-C."/>
            <person name="Yang T.-J."/>
            <person name="Lee Y.-H."/>
            <person name="Bennetzen J.L."/>
            <person name="Choi D."/>
        </authorList>
    </citation>
    <scope>NUCLEOTIDE SEQUENCE [LARGE SCALE GENOMIC DNA]</scope>
    <source>
        <strain evidence="4">cv. PBC81</strain>
    </source>
</reference>
<dbReference type="OrthoDB" id="1002061at2759"/>
<dbReference type="InterPro" id="IPR025312">
    <property type="entry name" value="DUF4216"/>
</dbReference>
<keyword evidence="4" id="KW-1185">Reference proteome</keyword>
<accession>A0A2G2WLX1</accession>
<dbReference type="STRING" id="33114.A0A2G2WLX1"/>
<reference evidence="3 4" key="1">
    <citation type="journal article" date="2017" name="Genome Biol.">
        <title>New reference genome sequences of hot pepper reveal the massive evolution of plant disease-resistance genes by retroduplication.</title>
        <authorList>
            <person name="Kim S."/>
            <person name="Park J."/>
            <person name="Yeom S.I."/>
            <person name="Kim Y.M."/>
            <person name="Seo E."/>
            <person name="Kim K.T."/>
            <person name="Kim M.S."/>
            <person name="Lee J.M."/>
            <person name="Cheong K."/>
            <person name="Shin H.S."/>
            <person name="Kim S.B."/>
            <person name="Han K."/>
            <person name="Lee J."/>
            <person name="Park M."/>
            <person name="Lee H.A."/>
            <person name="Lee H.Y."/>
            <person name="Lee Y."/>
            <person name="Oh S."/>
            <person name="Lee J.H."/>
            <person name="Choi E."/>
            <person name="Choi E."/>
            <person name="Lee S.E."/>
            <person name="Jeon J."/>
            <person name="Kim H."/>
            <person name="Choi G."/>
            <person name="Song H."/>
            <person name="Lee J."/>
            <person name="Lee S.C."/>
            <person name="Kwon J.K."/>
            <person name="Lee H.Y."/>
            <person name="Koo N."/>
            <person name="Hong Y."/>
            <person name="Kim R.W."/>
            <person name="Kang W.H."/>
            <person name="Huh J.H."/>
            <person name="Kang B.C."/>
            <person name="Yang T.J."/>
            <person name="Lee Y.H."/>
            <person name="Bennetzen J.L."/>
            <person name="Choi D."/>
        </authorList>
    </citation>
    <scope>NUCLEOTIDE SEQUENCE [LARGE SCALE GENOMIC DNA]</scope>
    <source>
        <strain evidence="4">cv. PBC81</strain>
    </source>
</reference>
<gene>
    <name evidence="3" type="ORF">CQW23_15393</name>
</gene>
<protein>
    <recommendedName>
        <fullName evidence="2">DUF4216 domain-containing protein</fullName>
    </recommendedName>
</protein>
<comment type="caution">
    <text evidence="3">The sequence shown here is derived from an EMBL/GenBank/DDBJ whole genome shotgun (WGS) entry which is preliminary data.</text>
</comment>
<name>A0A2G2WLX1_CAPBA</name>
<evidence type="ECO:0000313" key="3">
    <source>
        <dbReference type="EMBL" id="PHT46235.1"/>
    </source>
</evidence>
<feature type="region of interest" description="Disordered" evidence="1">
    <location>
        <begin position="166"/>
        <end position="233"/>
    </location>
</feature>
<dbReference type="EMBL" id="MLFT02000006">
    <property type="protein sequence ID" value="PHT46235.1"/>
    <property type="molecule type" value="Genomic_DNA"/>
</dbReference>
<evidence type="ECO:0000259" key="2">
    <source>
        <dbReference type="Pfam" id="PF13952"/>
    </source>
</evidence>
<dbReference type="PANTHER" id="PTHR48258:SF4">
    <property type="entry name" value="DUF4216 DOMAIN-CONTAINING PROTEIN"/>
    <property type="match status" value="1"/>
</dbReference>
<feature type="domain" description="DUF4216" evidence="2">
    <location>
        <begin position="59"/>
        <end position="135"/>
    </location>
</feature>
<organism evidence="3 4">
    <name type="scientific">Capsicum baccatum</name>
    <name type="common">Peruvian pepper</name>
    <dbReference type="NCBI Taxonomy" id="33114"/>
    <lineage>
        <taxon>Eukaryota</taxon>
        <taxon>Viridiplantae</taxon>
        <taxon>Streptophyta</taxon>
        <taxon>Embryophyta</taxon>
        <taxon>Tracheophyta</taxon>
        <taxon>Spermatophyta</taxon>
        <taxon>Magnoliopsida</taxon>
        <taxon>eudicotyledons</taxon>
        <taxon>Gunneridae</taxon>
        <taxon>Pentapetalae</taxon>
        <taxon>asterids</taxon>
        <taxon>lamiids</taxon>
        <taxon>Solanales</taxon>
        <taxon>Solanaceae</taxon>
        <taxon>Solanoideae</taxon>
        <taxon>Capsiceae</taxon>
        <taxon>Capsicum</taxon>
    </lineage>
</organism>
<dbReference type="AlphaFoldDB" id="A0A2G2WLX1"/>
<evidence type="ECO:0000256" key="1">
    <source>
        <dbReference type="SAM" id="MobiDB-lite"/>
    </source>
</evidence>
<dbReference type="PANTHER" id="PTHR48258">
    <property type="entry name" value="DUF4218 DOMAIN-CONTAINING PROTEIN-RELATED"/>
    <property type="match status" value="1"/>
</dbReference>